<dbReference type="KEGG" id="lip:LI0556"/>
<feature type="transmembrane region" description="Helical" evidence="8">
    <location>
        <begin position="365"/>
        <end position="383"/>
    </location>
</feature>
<dbReference type="GO" id="GO:0022857">
    <property type="term" value="F:transmembrane transporter activity"/>
    <property type="evidence" value="ECO:0007669"/>
    <property type="project" value="InterPro"/>
</dbReference>
<sequence length="395" mass="42630">MKPLHNIILIMSIALMGVMGVSIILPVLPLLAHIFELTPTEVGLIITCFSLPSALFTPVAGIIADLYGRKKILLLGLALFALGGVGCALSTSFKGLLFCRAIQGLGAAPLGILYSTIIGDLYNEEERPKMMGIAGATISIGTAIYPALGGFVGEIHWTLPFWFSLLSLPVAIIALIYPYPYKGTKTSIKDYTKISGKLIFHSHSVGLLSITFLCFSILYGPILTYFPLIANLLYQASPIQIGITFSIACLGTAIIAINLAQLSRTYSHKKLLIIAAGCYFISQGLVIILPLQSQNIWLLTLPIFVLGIAQGISFPLVNSHITSLAPTSNRAIVMAINSTFMRLSQSISPIVFGIGWSFFGWPGPFIFGLFTSIILALLIMKVFSRCNPISPIFDN</sequence>
<dbReference type="InterPro" id="IPR011701">
    <property type="entry name" value="MFS"/>
</dbReference>
<dbReference type="InterPro" id="IPR050189">
    <property type="entry name" value="MFS_Efflux_Transporters"/>
</dbReference>
<evidence type="ECO:0000256" key="2">
    <source>
        <dbReference type="ARBA" id="ARBA00004651"/>
    </source>
</evidence>
<dbReference type="GO" id="GO:0005886">
    <property type="term" value="C:plasma membrane"/>
    <property type="evidence" value="ECO:0007669"/>
    <property type="project" value="UniProtKB-SubCell"/>
</dbReference>
<feature type="transmembrane region" description="Helical" evidence="8">
    <location>
        <begin position="105"/>
        <end position="123"/>
    </location>
</feature>
<evidence type="ECO:0000256" key="4">
    <source>
        <dbReference type="ARBA" id="ARBA00022475"/>
    </source>
</evidence>
<keyword evidence="5 8" id="KW-0812">Transmembrane</keyword>
<evidence type="ECO:0000256" key="8">
    <source>
        <dbReference type="SAM" id="Phobius"/>
    </source>
</evidence>
<organism evidence="10 11">
    <name type="scientific">Lawsonia intracellularis (strain PHE/MN1-00)</name>
    <dbReference type="NCBI Taxonomy" id="363253"/>
    <lineage>
        <taxon>Bacteria</taxon>
        <taxon>Pseudomonadati</taxon>
        <taxon>Thermodesulfobacteriota</taxon>
        <taxon>Desulfovibrionia</taxon>
        <taxon>Desulfovibrionales</taxon>
        <taxon>Desulfovibrionaceae</taxon>
        <taxon>Lawsonia</taxon>
    </lineage>
</organism>
<gene>
    <name evidence="10" type="ordered locus">LI0556</name>
</gene>
<dbReference type="CDD" id="cd17474">
    <property type="entry name" value="MFS_YfmO_like"/>
    <property type="match status" value="1"/>
</dbReference>
<comment type="similarity">
    <text evidence="3">Belongs to the major facilitator superfamily. TCR/Tet family.</text>
</comment>
<evidence type="ECO:0000256" key="5">
    <source>
        <dbReference type="ARBA" id="ARBA00022692"/>
    </source>
</evidence>
<dbReference type="EMBL" id="AM180252">
    <property type="protein sequence ID" value="CAJ54610.1"/>
    <property type="molecule type" value="Genomic_DNA"/>
</dbReference>
<evidence type="ECO:0000256" key="6">
    <source>
        <dbReference type="ARBA" id="ARBA00022989"/>
    </source>
</evidence>
<evidence type="ECO:0000313" key="11">
    <source>
        <dbReference type="Proteomes" id="UP000002430"/>
    </source>
</evidence>
<reference evidence="10 11" key="1">
    <citation type="submission" date="2005-11" db="EMBL/GenBank/DDBJ databases">
        <title>The complete genome sequence of Lawsonia intracellularis: the causative agent of proliferative enteropathy.</title>
        <authorList>
            <person name="Kaur K."/>
            <person name="Zhang Q."/>
            <person name="Beckler D."/>
            <person name="Munir S."/>
            <person name="Li L."/>
            <person name="Kinsley K."/>
            <person name="Herron L."/>
            <person name="Peterson A."/>
            <person name="May B."/>
            <person name="Singh S."/>
            <person name="Gebhart C."/>
            <person name="Kapur V."/>
        </authorList>
    </citation>
    <scope>NUCLEOTIDE SEQUENCE [LARGE SCALE GENOMIC DNA]</scope>
    <source>
        <strain evidence="10 11">PHE/MN1-00</strain>
    </source>
</reference>
<feature type="transmembrane region" description="Helical" evidence="8">
    <location>
        <begin position="239"/>
        <end position="259"/>
    </location>
</feature>
<evidence type="ECO:0000256" key="3">
    <source>
        <dbReference type="ARBA" id="ARBA00007520"/>
    </source>
</evidence>
<dbReference type="PANTHER" id="PTHR43124:SF3">
    <property type="entry name" value="CHLORAMPHENICOL EFFLUX PUMP RV0191"/>
    <property type="match status" value="1"/>
</dbReference>
<dbReference type="AlphaFoldDB" id="Q1MQW7"/>
<keyword evidence="6 8" id="KW-1133">Transmembrane helix</keyword>
<dbReference type="RefSeq" id="WP_011526639.1">
    <property type="nucleotide sequence ID" value="NC_008011.1"/>
</dbReference>
<feature type="transmembrane region" description="Helical" evidence="8">
    <location>
        <begin position="7"/>
        <end position="32"/>
    </location>
</feature>
<dbReference type="PANTHER" id="PTHR43124">
    <property type="entry name" value="PURINE EFFLUX PUMP PBUE"/>
    <property type="match status" value="1"/>
</dbReference>
<comment type="subcellular location">
    <subcellularLocation>
        <location evidence="2">Cell membrane</location>
        <topology evidence="2">Multi-pass membrane protein</topology>
    </subcellularLocation>
</comment>
<dbReference type="InterPro" id="IPR020846">
    <property type="entry name" value="MFS_dom"/>
</dbReference>
<dbReference type="SUPFAM" id="SSF103473">
    <property type="entry name" value="MFS general substrate transporter"/>
    <property type="match status" value="1"/>
</dbReference>
<dbReference type="PROSITE" id="PS00216">
    <property type="entry name" value="SUGAR_TRANSPORT_1"/>
    <property type="match status" value="1"/>
</dbReference>
<feature type="transmembrane region" description="Helical" evidence="8">
    <location>
        <begin position="159"/>
        <end position="177"/>
    </location>
</feature>
<keyword evidence="11" id="KW-1185">Reference proteome</keyword>
<dbReference type="Gene3D" id="1.20.1250.20">
    <property type="entry name" value="MFS general substrate transporter like domains"/>
    <property type="match status" value="1"/>
</dbReference>
<dbReference type="InterPro" id="IPR005829">
    <property type="entry name" value="Sugar_transporter_CS"/>
</dbReference>
<feature type="transmembrane region" description="Helical" evidence="8">
    <location>
        <begin position="198"/>
        <end position="219"/>
    </location>
</feature>
<feature type="transmembrane region" description="Helical" evidence="8">
    <location>
        <begin position="296"/>
        <end position="318"/>
    </location>
</feature>
<feature type="transmembrane region" description="Helical" evidence="8">
    <location>
        <begin position="271"/>
        <end position="290"/>
    </location>
</feature>
<dbReference type="InterPro" id="IPR036259">
    <property type="entry name" value="MFS_trans_sf"/>
</dbReference>
<feature type="transmembrane region" description="Helical" evidence="8">
    <location>
        <begin position="130"/>
        <end position="153"/>
    </location>
</feature>
<dbReference type="InterPro" id="IPR001958">
    <property type="entry name" value="Tet-R_TetA/multi-R_MdtG-like"/>
</dbReference>
<dbReference type="HOGENOM" id="CLU_001265_10_6_7"/>
<feature type="transmembrane region" description="Helical" evidence="8">
    <location>
        <begin position="72"/>
        <end position="93"/>
    </location>
</feature>
<feature type="domain" description="Major facilitator superfamily (MFS) profile" evidence="9">
    <location>
        <begin position="6"/>
        <end position="387"/>
    </location>
</feature>
<dbReference type="Proteomes" id="UP000002430">
    <property type="component" value="Chromosome"/>
</dbReference>
<dbReference type="OrthoDB" id="9812221at2"/>
<evidence type="ECO:0000256" key="1">
    <source>
        <dbReference type="ARBA" id="ARBA00003279"/>
    </source>
</evidence>
<dbReference type="eggNOG" id="COG2814">
    <property type="taxonomic scope" value="Bacteria"/>
</dbReference>
<feature type="transmembrane region" description="Helical" evidence="8">
    <location>
        <begin position="339"/>
        <end position="359"/>
    </location>
</feature>
<feature type="transmembrane region" description="Helical" evidence="8">
    <location>
        <begin position="44"/>
        <end position="67"/>
    </location>
</feature>
<evidence type="ECO:0000259" key="9">
    <source>
        <dbReference type="PROSITE" id="PS50850"/>
    </source>
</evidence>
<dbReference type="Pfam" id="PF07690">
    <property type="entry name" value="MFS_1"/>
    <property type="match status" value="1"/>
</dbReference>
<dbReference type="PROSITE" id="PS50850">
    <property type="entry name" value="MFS"/>
    <property type="match status" value="1"/>
</dbReference>
<dbReference type="PRINTS" id="PR01035">
    <property type="entry name" value="TCRTETA"/>
</dbReference>
<keyword evidence="4" id="KW-1003">Cell membrane</keyword>
<evidence type="ECO:0000313" key="10">
    <source>
        <dbReference type="EMBL" id="CAJ54610.1"/>
    </source>
</evidence>
<proteinExistence type="inferred from homology"/>
<name>Q1MQW7_LAWIP</name>
<protein>
    <submittedName>
        <fullName evidence="10">Permeases of the major facilitator superfamily</fullName>
    </submittedName>
</protein>
<comment type="function">
    <text evidence="1">Resistance to tetracycline by an active tetracycline efflux. This is an energy-dependent process that decreases the accumulation of the antibiotic in whole cells. This protein functions as a metal-tetracycline/H(+) antiporter.</text>
</comment>
<accession>Q1MQW7</accession>
<dbReference type="STRING" id="363253.LI0556"/>
<keyword evidence="7 8" id="KW-0472">Membrane</keyword>
<evidence type="ECO:0000256" key="7">
    <source>
        <dbReference type="ARBA" id="ARBA00023136"/>
    </source>
</evidence>